<gene>
    <name evidence="2" type="ORF">AVDCRST_MAG15-2096</name>
</gene>
<feature type="compositionally biased region" description="Pro residues" evidence="1">
    <location>
        <begin position="1"/>
        <end position="11"/>
    </location>
</feature>
<organism evidence="2">
    <name type="scientific">uncultured Rubellimicrobium sp</name>
    <dbReference type="NCBI Taxonomy" id="543078"/>
    <lineage>
        <taxon>Bacteria</taxon>
        <taxon>Pseudomonadati</taxon>
        <taxon>Pseudomonadota</taxon>
        <taxon>Alphaproteobacteria</taxon>
        <taxon>Rhodobacterales</taxon>
        <taxon>Roseobacteraceae</taxon>
        <taxon>Rubellimicrobium</taxon>
        <taxon>environmental samples</taxon>
    </lineage>
</organism>
<feature type="non-terminal residue" evidence="2">
    <location>
        <position position="69"/>
    </location>
</feature>
<dbReference type="EMBL" id="CADCUU010000302">
    <property type="protein sequence ID" value="CAA9419497.1"/>
    <property type="molecule type" value="Genomic_DNA"/>
</dbReference>
<name>A0A6J4PTX7_9RHOB</name>
<dbReference type="AlphaFoldDB" id="A0A6J4PTX7"/>
<proteinExistence type="predicted"/>
<evidence type="ECO:0000313" key="2">
    <source>
        <dbReference type="EMBL" id="CAA9419497.1"/>
    </source>
</evidence>
<protein>
    <submittedName>
        <fullName evidence="2">Uncharacterized protein</fullName>
    </submittedName>
</protein>
<feature type="region of interest" description="Disordered" evidence="1">
    <location>
        <begin position="1"/>
        <end position="69"/>
    </location>
</feature>
<evidence type="ECO:0000256" key="1">
    <source>
        <dbReference type="SAM" id="MobiDB-lite"/>
    </source>
</evidence>
<sequence length="69" mass="7241">GLSRSPLPPCRPGGADRPWHTDAGRRQLWPGGRVPQAQRQPHHALAHHHAGGRGGADPALRLAAKPGGL</sequence>
<accession>A0A6J4PTX7</accession>
<reference evidence="2" key="1">
    <citation type="submission" date="2020-02" db="EMBL/GenBank/DDBJ databases">
        <authorList>
            <person name="Meier V. D."/>
        </authorList>
    </citation>
    <scope>NUCLEOTIDE SEQUENCE</scope>
    <source>
        <strain evidence="2">AVDCRST_MAG15</strain>
    </source>
</reference>
<feature type="non-terminal residue" evidence="2">
    <location>
        <position position="1"/>
    </location>
</feature>
<feature type="compositionally biased region" description="Basic residues" evidence="1">
    <location>
        <begin position="40"/>
        <end position="51"/>
    </location>
</feature>